<evidence type="ECO:0000256" key="1">
    <source>
        <dbReference type="ARBA" id="ARBA00004685"/>
    </source>
</evidence>
<dbReference type="Proteomes" id="UP000184383">
    <property type="component" value="Unassembled WGS sequence"/>
</dbReference>
<keyword evidence="3" id="KW-1133">Transmembrane helix</keyword>
<keyword evidence="5" id="KW-1185">Reference proteome</keyword>
<comment type="pathway">
    <text evidence="1">Mycotoxin biosynthesis.</text>
</comment>
<keyword evidence="3" id="KW-0472">Membrane</keyword>
<evidence type="ECO:0000313" key="4">
    <source>
        <dbReference type="EMBL" id="OJJ41337.1"/>
    </source>
</evidence>
<organism evidence="4 5">
    <name type="scientific">Aspergillus wentii DTO 134E9</name>
    <dbReference type="NCBI Taxonomy" id="1073089"/>
    <lineage>
        <taxon>Eukaryota</taxon>
        <taxon>Fungi</taxon>
        <taxon>Dikarya</taxon>
        <taxon>Ascomycota</taxon>
        <taxon>Pezizomycotina</taxon>
        <taxon>Eurotiomycetes</taxon>
        <taxon>Eurotiomycetidae</taxon>
        <taxon>Eurotiales</taxon>
        <taxon>Aspergillaceae</taxon>
        <taxon>Aspergillus</taxon>
        <taxon>Aspergillus subgen. Cremei</taxon>
    </lineage>
</organism>
<gene>
    <name evidence="4" type="ORF">ASPWEDRAFT_34861</name>
</gene>
<keyword evidence="3" id="KW-0812">Transmembrane</keyword>
<dbReference type="STRING" id="1073089.A0A1L9S2F2"/>
<dbReference type="GeneID" id="63749956"/>
<feature type="transmembrane region" description="Helical" evidence="3">
    <location>
        <begin position="37"/>
        <end position="58"/>
    </location>
</feature>
<dbReference type="Pfam" id="PF11807">
    <property type="entry name" value="UstYa"/>
    <property type="match status" value="1"/>
</dbReference>
<proteinExistence type="inferred from homology"/>
<evidence type="ECO:0000256" key="2">
    <source>
        <dbReference type="ARBA" id="ARBA00035112"/>
    </source>
</evidence>
<dbReference type="AlphaFoldDB" id="A0A1L9S2F2"/>
<name>A0A1L9S2F2_ASPWE</name>
<dbReference type="EMBL" id="KV878209">
    <property type="protein sequence ID" value="OJJ41337.1"/>
    <property type="molecule type" value="Genomic_DNA"/>
</dbReference>
<protein>
    <recommendedName>
        <fullName evidence="6">Tat pathway signal sequence</fullName>
    </recommendedName>
</protein>
<sequence length="276" mass="31589">MMDLNEEQGIGLIGGQQTKRSTGDVDSHRNPARLWKYSTYGLGLFSFLQFCVILWLSFPRPSQSTYESGFSTDMDDAKSSIFLEQVRFTNAIRADENGFLYQVNNPNDPVYTGPPSKEIDDNWDALTAGRYIMLDESEVSQFDKDQYSLPLKPLPKVKGYVESPGVYGGIDVMHSLHCVNALRKMLYPDHYKDHSFPMEYMQMHLDHCIDQLRQSVMCSGDMTPVTLRPVYLNGSEHYHFALLGETERKHTCRNYKVLQDWVKTRGSNNRHVAGHG</sequence>
<evidence type="ECO:0008006" key="6">
    <source>
        <dbReference type="Google" id="ProtNLM"/>
    </source>
</evidence>
<dbReference type="InterPro" id="IPR021765">
    <property type="entry name" value="UstYa-like"/>
</dbReference>
<dbReference type="GO" id="GO:0043386">
    <property type="term" value="P:mycotoxin biosynthetic process"/>
    <property type="evidence" value="ECO:0007669"/>
    <property type="project" value="InterPro"/>
</dbReference>
<dbReference type="OrthoDB" id="3687641at2759"/>
<comment type="similarity">
    <text evidence="2">Belongs to the ustYa family.</text>
</comment>
<dbReference type="VEuPathDB" id="FungiDB:ASPWEDRAFT_34861"/>
<reference evidence="5" key="1">
    <citation type="journal article" date="2017" name="Genome Biol.">
        <title>Comparative genomics reveals high biological diversity and specific adaptations in the industrially and medically important fungal genus Aspergillus.</title>
        <authorList>
            <person name="de Vries R.P."/>
            <person name="Riley R."/>
            <person name="Wiebenga A."/>
            <person name="Aguilar-Osorio G."/>
            <person name="Amillis S."/>
            <person name="Uchima C.A."/>
            <person name="Anderluh G."/>
            <person name="Asadollahi M."/>
            <person name="Askin M."/>
            <person name="Barry K."/>
            <person name="Battaglia E."/>
            <person name="Bayram O."/>
            <person name="Benocci T."/>
            <person name="Braus-Stromeyer S.A."/>
            <person name="Caldana C."/>
            <person name="Canovas D."/>
            <person name="Cerqueira G.C."/>
            <person name="Chen F."/>
            <person name="Chen W."/>
            <person name="Choi C."/>
            <person name="Clum A."/>
            <person name="Dos Santos R.A."/>
            <person name="Damasio A.R."/>
            <person name="Diallinas G."/>
            <person name="Emri T."/>
            <person name="Fekete E."/>
            <person name="Flipphi M."/>
            <person name="Freyberg S."/>
            <person name="Gallo A."/>
            <person name="Gournas C."/>
            <person name="Habgood R."/>
            <person name="Hainaut M."/>
            <person name="Harispe M.L."/>
            <person name="Henrissat B."/>
            <person name="Hilden K.S."/>
            <person name="Hope R."/>
            <person name="Hossain A."/>
            <person name="Karabika E."/>
            <person name="Karaffa L."/>
            <person name="Karanyi Z."/>
            <person name="Krasevec N."/>
            <person name="Kuo A."/>
            <person name="Kusch H."/>
            <person name="LaButti K."/>
            <person name="Lagendijk E.L."/>
            <person name="Lapidus A."/>
            <person name="Levasseur A."/>
            <person name="Lindquist E."/>
            <person name="Lipzen A."/>
            <person name="Logrieco A.F."/>
            <person name="MacCabe A."/>
            <person name="Maekelae M.R."/>
            <person name="Malavazi I."/>
            <person name="Melin P."/>
            <person name="Meyer V."/>
            <person name="Mielnichuk N."/>
            <person name="Miskei M."/>
            <person name="Molnar A.P."/>
            <person name="Mule G."/>
            <person name="Ngan C.Y."/>
            <person name="Orejas M."/>
            <person name="Orosz E."/>
            <person name="Ouedraogo J.P."/>
            <person name="Overkamp K.M."/>
            <person name="Park H.-S."/>
            <person name="Perrone G."/>
            <person name="Piumi F."/>
            <person name="Punt P.J."/>
            <person name="Ram A.F."/>
            <person name="Ramon A."/>
            <person name="Rauscher S."/>
            <person name="Record E."/>
            <person name="Riano-Pachon D.M."/>
            <person name="Robert V."/>
            <person name="Roehrig J."/>
            <person name="Ruller R."/>
            <person name="Salamov A."/>
            <person name="Salih N.S."/>
            <person name="Samson R.A."/>
            <person name="Sandor E."/>
            <person name="Sanguinetti M."/>
            <person name="Schuetze T."/>
            <person name="Sepcic K."/>
            <person name="Shelest E."/>
            <person name="Sherlock G."/>
            <person name="Sophianopoulou V."/>
            <person name="Squina F.M."/>
            <person name="Sun H."/>
            <person name="Susca A."/>
            <person name="Todd R.B."/>
            <person name="Tsang A."/>
            <person name="Unkles S.E."/>
            <person name="van de Wiele N."/>
            <person name="van Rossen-Uffink D."/>
            <person name="Oliveira J.V."/>
            <person name="Vesth T.C."/>
            <person name="Visser J."/>
            <person name="Yu J.-H."/>
            <person name="Zhou M."/>
            <person name="Andersen M.R."/>
            <person name="Archer D.B."/>
            <person name="Baker S.E."/>
            <person name="Benoit I."/>
            <person name="Brakhage A.A."/>
            <person name="Braus G.H."/>
            <person name="Fischer R."/>
            <person name="Frisvad J.C."/>
            <person name="Goldman G.H."/>
            <person name="Houbraken J."/>
            <person name="Oakley B."/>
            <person name="Pocsi I."/>
            <person name="Scazzocchio C."/>
            <person name="Seiboth B."/>
            <person name="vanKuyk P.A."/>
            <person name="Wortman J."/>
            <person name="Dyer P.S."/>
            <person name="Grigoriev I.V."/>
        </authorList>
    </citation>
    <scope>NUCLEOTIDE SEQUENCE [LARGE SCALE GENOMIC DNA]</scope>
    <source>
        <strain evidence="5">DTO 134E9</strain>
    </source>
</reference>
<dbReference type="PANTHER" id="PTHR33365:SF4">
    <property type="entry name" value="CYCLOCHLOROTINE BIOSYNTHESIS PROTEIN O"/>
    <property type="match status" value="1"/>
</dbReference>
<dbReference type="PANTHER" id="PTHR33365">
    <property type="entry name" value="YALI0B05434P"/>
    <property type="match status" value="1"/>
</dbReference>
<accession>A0A1L9S2F2</accession>
<evidence type="ECO:0000256" key="3">
    <source>
        <dbReference type="SAM" id="Phobius"/>
    </source>
</evidence>
<evidence type="ECO:0000313" key="5">
    <source>
        <dbReference type="Proteomes" id="UP000184383"/>
    </source>
</evidence>
<dbReference type="RefSeq" id="XP_040695013.1">
    <property type="nucleotide sequence ID" value="XM_040834108.1"/>
</dbReference>